<protein>
    <submittedName>
        <fullName evidence="4">Transcriptional regulator</fullName>
    </submittedName>
</protein>
<dbReference type="InterPro" id="IPR006645">
    <property type="entry name" value="NGN-like_dom"/>
</dbReference>
<name>Q48B18_PSE14</name>
<keyword evidence="1" id="KW-0804">Transcription</keyword>
<feature type="domain" description="NusG-like N-terminal" evidence="3">
    <location>
        <begin position="73"/>
        <end position="181"/>
    </location>
</feature>
<dbReference type="InterPro" id="IPR036735">
    <property type="entry name" value="NGN_dom_sf"/>
</dbReference>
<dbReference type="SMART" id="SM00738">
    <property type="entry name" value="NGN"/>
    <property type="match status" value="1"/>
</dbReference>
<accession>Q48B18</accession>
<sequence>MRLAHIKEDKPSNRWIFVYFFFRLLYFVIYKSITCRPSRPSHRWSWFPSAHHSPLRSAVWEFERAPDQKDLNMKNWRVLMHNSSVYQSLITSIERLDVEVYSPESITYRKRPDRPSSVETKVRLFPGYLLLRFDPEVTHTTTITALNGARGFVQFGGQACEFGGQACVMQDSTVEELKAVAMVRSNRPLDCIEFRNVPTELEKTLRLIIDMKSDAARRAAFLALLAQDAALERLVRRHGTLCYSRVRAA</sequence>
<dbReference type="KEGG" id="psp:PSPPH_B0023"/>
<dbReference type="GO" id="GO:0006354">
    <property type="term" value="P:DNA-templated transcription elongation"/>
    <property type="evidence" value="ECO:0007669"/>
    <property type="project" value="InterPro"/>
</dbReference>
<dbReference type="Pfam" id="PF02357">
    <property type="entry name" value="NusG"/>
    <property type="match status" value="1"/>
</dbReference>
<dbReference type="SUPFAM" id="SSF82679">
    <property type="entry name" value="N-utilization substance G protein NusG, N-terminal domain"/>
    <property type="match status" value="1"/>
</dbReference>
<dbReference type="CDD" id="cd09894">
    <property type="entry name" value="NGN_SP_AnfA1"/>
    <property type="match status" value="1"/>
</dbReference>
<proteinExistence type="predicted"/>
<reference evidence="4 5" key="1">
    <citation type="journal article" date="2005" name="J. Bacteriol.">
        <title>Whole-genome sequence analysis of Pseudomonas syringae pv. phaseolicola 1448A reveals divergence among pathovars in genes involved in virulence and transposition.</title>
        <authorList>
            <person name="Joardar V."/>
            <person name="Lindeberg M."/>
            <person name="Jackson R.W."/>
            <person name="Selengut J."/>
            <person name="Dodson R."/>
            <person name="Brinkac L.M."/>
            <person name="Daugherty S.C."/>
            <person name="Deboy R."/>
            <person name="Durkin A.S."/>
            <person name="Giglio M.G."/>
            <person name="Madupu R."/>
            <person name="Nelson W.C."/>
            <person name="Rosovitz M.J."/>
            <person name="Sullivan S."/>
            <person name="Crabtree J."/>
            <person name="Creasy T."/>
            <person name="Davidsen T."/>
            <person name="Haft D.H."/>
            <person name="Zafar N."/>
            <person name="Zhou L."/>
            <person name="Halpin R."/>
            <person name="Holley T."/>
            <person name="Khouri H."/>
            <person name="Feldblyum T."/>
            <person name="White O."/>
            <person name="Fraser C.M."/>
            <person name="Chatterjee A.K."/>
            <person name="Cartinhour S."/>
            <person name="Schneider D.J."/>
            <person name="Mansfield J."/>
            <person name="Collmer A."/>
            <person name="Buell C.R."/>
        </authorList>
    </citation>
    <scope>NUCLEOTIDE SEQUENCE [LARGE SCALE GENOMIC DNA]</scope>
    <source>
        <strain evidence="5">1448A / Race 6</strain>
        <plasmid evidence="4 5">small</plasmid>
    </source>
</reference>
<gene>
    <name evidence="4" type="ordered locus">PSPPH_B0023</name>
</gene>
<dbReference type="EMBL" id="CP000060">
    <property type="protein sequence ID" value="AAZ38123.1"/>
    <property type="molecule type" value="Genomic_DNA"/>
</dbReference>
<keyword evidence="2" id="KW-0472">Membrane</keyword>
<keyword evidence="4" id="KW-0614">Plasmid</keyword>
<dbReference type="HOGENOM" id="CLU_067287_4_0_6"/>
<evidence type="ECO:0000313" key="4">
    <source>
        <dbReference type="EMBL" id="AAZ38123.1"/>
    </source>
</evidence>
<evidence type="ECO:0000256" key="1">
    <source>
        <dbReference type="ARBA" id="ARBA00023163"/>
    </source>
</evidence>
<dbReference type="Proteomes" id="UP000000551">
    <property type="component" value="Plasmid small"/>
</dbReference>
<dbReference type="Gene3D" id="3.30.70.940">
    <property type="entry name" value="NusG, N-terminal domain"/>
    <property type="match status" value="1"/>
</dbReference>
<keyword evidence="2" id="KW-0812">Transmembrane</keyword>
<organism evidence="4 5">
    <name type="scientific">Pseudomonas savastanoi pv. phaseolicola (strain 1448A / Race 6)</name>
    <name type="common">Pseudomonas syringae pv. phaseolicola (strain 1448A / Race 6)</name>
    <dbReference type="NCBI Taxonomy" id="264730"/>
    <lineage>
        <taxon>Bacteria</taxon>
        <taxon>Pseudomonadati</taxon>
        <taxon>Pseudomonadota</taxon>
        <taxon>Gammaproteobacteria</taxon>
        <taxon>Pseudomonadales</taxon>
        <taxon>Pseudomonadaceae</taxon>
        <taxon>Pseudomonas</taxon>
    </lineage>
</organism>
<feature type="transmembrane region" description="Helical" evidence="2">
    <location>
        <begin position="12"/>
        <end position="30"/>
    </location>
</feature>
<evidence type="ECO:0000259" key="3">
    <source>
        <dbReference type="SMART" id="SM00738"/>
    </source>
</evidence>
<dbReference type="AlphaFoldDB" id="Q48B18"/>
<evidence type="ECO:0000313" key="5">
    <source>
        <dbReference type="Proteomes" id="UP000000551"/>
    </source>
</evidence>
<geneLocation type="plasmid" evidence="4 5">
    <name>small</name>
</geneLocation>
<evidence type="ECO:0000256" key="2">
    <source>
        <dbReference type="SAM" id="Phobius"/>
    </source>
</evidence>
<keyword evidence="2" id="KW-1133">Transmembrane helix</keyword>